<evidence type="ECO:0000256" key="1">
    <source>
        <dbReference type="ARBA" id="ARBA00022714"/>
    </source>
</evidence>
<dbReference type="Gene3D" id="1.10.1660.10">
    <property type="match status" value="1"/>
</dbReference>
<dbReference type="Pfam" id="PF09278">
    <property type="entry name" value="MerR-DNA-bind"/>
    <property type="match status" value="1"/>
</dbReference>
<dbReference type="SUPFAM" id="SSF46955">
    <property type="entry name" value="Putative DNA-binding domain"/>
    <property type="match status" value="1"/>
</dbReference>
<evidence type="ECO:0000313" key="9">
    <source>
        <dbReference type="EMBL" id="GGJ82048.1"/>
    </source>
</evidence>
<dbReference type="GO" id="GO:0003677">
    <property type="term" value="F:DNA binding"/>
    <property type="evidence" value="ECO:0007669"/>
    <property type="project" value="UniProtKB-KW"/>
</dbReference>
<dbReference type="GO" id="GO:0003700">
    <property type="term" value="F:DNA-binding transcription factor activity"/>
    <property type="evidence" value="ECO:0007669"/>
    <property type="project" value="InterPro"/>
</dbReference>
<protein>
    <submittedName>
        <fullName evidence="9">Redox-sensitive transcriptional activator SoxR</fullName>
    </submittedName>
</protein>
<dbReference type="InterPro" id="IPR015358">
    <property type="entry name" value="Tscrpt_reg_MerR_DNA-bd"/>
</dbReference>
<gene>
    <name evidence="9" type="primary">soxR</name>
    <name evidence="9" type="ORF">GCM10010123_09780</name>
</gene>
<evidence type="ECO:0000256" key="4">
    <source>
        <dbReference type="ARBA" id="ARBA00023014"/>
    </source>
</evidence>
<evidence type="ECO:0000256" key="2">
    <source>
        <dbReference type="ARBA" id="ARBA00022723"/>
    </source>
</evidence>
<reference evidence="9" key="2">
    <citation type="submission" date="2020-09" db="EMBL/GenBank/DDBJ databases">
        <authorList>
            <person name="Sun Q."/>
            <person name="Ohkuma M."/>
        </authorList>
    </citation>
    <scope>NUCLEOTIDE SEQUENCE</scope>
    <source>
        <strain evidence="9">JCM 3090</strain>
    </source>
</reference>
<dbReference type="InterPro" id="IPR009061">
    <property type="entry name" value="DNA-bd_dom_put_sf"/>
</dbReference>
<dbReference type="RefSeq" id="WP_189168846.1">
    <property type="nucleotide sequence ID" value="NZ_BMQB01000002.1"/>
</dbReference>
<evidence type="ECO:0000256" key="5">
    <source>
        <dbReference type="ARBA" id="ARBA00023015"/>
    </source>
</evidence>
<keyword evidence="2" id="KW-0479">Metal-binding</keyword>
<dbReference type="PROSITE" id="PS50937">
    <property type="entry name" value="HTH_MERR_2"/>
    <property type="match status" value="1"/>
</dbReference>
<dbReference type="PANTHER" id="PTHR30204:SF0">
    <property type="entry name" value="REDOX-SENSITIVE TRANSCRIPTIONAL ACTIVATOR SOXR"/>
    <property type="match status" value="1"/>
</dbReference>
<dbReference type="GO" id="GO:0006979">
    <property type="term" value="P:response to oxidative stress"/>
    <property type="evidence" value="ECO:0007669"/>
    <property type="project" value="InterPro"/>
</dbReference>
<dbReference type="PRINTS" id="PR00040">
    <property type="entry name" value="HTHMERR"/>
</dbReference>
<reference evidence="9" key="1">
    <citation type="journal article" date="2014" name="Int. J. Syst. Evol. Microbiol.">
        <title>Complete genome sequence of Corynebacterium casei LMG S-19264T (=DSM 44701T), isolated from a smear-ripened cheese.</title>
        <authorList>
            <consortium name="US DOE Joint Genome Institute (JGI-PGF)"/>
            <person name="Walter F."/>
            <person name="Albersmeier A."/>
            <person name="Kalinowski J."/>
            <person name="Ruckert C."/>
        </authorList>
    </citation>
    <scope>NUCLEOTIDE SEQUENCE</scope>
    <source>
        <strain evidence="9">JCM 3090</strain>
    </source>
</reference>
<dbReference type="InterPro" id="IPR047057">
    <property type="entry name" value="MerR_fam"/>
</dbReference>
<keyword evidence="10" id="KW-1185">Reference proteome</keyword>
<keyword evidence="3" id="KW-0408">Iron</keyword>
<proteinExistence type="predicted"/>
<dbReference type="CDD" id="cd01110">
    <property type="entry name" value="HTH_SoxR"/>
    <property type="match status" value="1"/>
</dbReference>
<keyword evidence="4" id="KW-0411">Iron-sulfur</keyword>
<dbReference type="GO" id="GO:0046872">
    <property type="term" value="F:metal ion binding"/>
    <property type="evidence" value="ECO:0007669"/>
    <property type="project" value="UniProtKB-KW"/>
</dbReference>
<dbReference type="NCBIfam" id="TIGR01950">
    <property type="entry name" value="SoxR"/>
    <property type="match status" value="1"/>
</dbReference>
<evidence type="ECO:0000256" key="3">
    <source>
        <dbReference type="ARBA" id="ARBA00023004"/>
    </source>
</evidence>
<dbReference type="InterPro" id="IPR000551">
    <property type="entry name" value="MerR-type_HTH_dom"/>
</dbReference>
<evidence type="ECO:0000259" key="8">
    <source>
        <dbReference type="PROSITE" id="PS50937"/>
    </source>
</evidence>
<feature type="domain" description="HTH merR-type" evidence="8">
    <location>
        <begin position="3"/>
        <end position="71"/>
    </location>
</feature>
<accession>A0A8J3B8B7</accession>
<dbReference type="EMBL" id="BMQB01000002">
    <property type="protein sequence ID" value="GGJ82048.1"/>
    <property type="molecule type" value="Genomic_DNA"/>
</dbReference>
<name>A0A8J3B8B7_9ACTN</name>
<evidence type="ECO:0000313" key="10">
    <source>
        <dbReference type="Proteomes" id="UP000649739"/>
    </source>
</evidence>
<keyword evidence="5" id="KW-0805">Transcription regulation</keyword>
<dbReference type="PROSITE" id="PS00552">
    <property type="entry name" value="HTH_MERR_1"/>
    <property type="match status" value="1"/>
</dbReference>
<dbReference type="Pfam" id="PF00376">
    <property type="entry name" value="MerR"/>
    <property type="match status" value="1"/>
</dbReference>
<dbReference type="AlphaFoldDB" id="A0A8J3B8B7"/>
<organism evidence="9 10">
    <name type="scientific">Pilimelia anulata</name>
    <dbReference type="NCBI Taxonomy" id="53371"/>
    <lineage>
        <taxon>Bacteria</taxon>
        <taxon>Bacillati</taxon>
        <taxon>Actinomycetota</taxon>
        <taxon>Actinomycetes</taxon>
        <taxon>Micromonosporales</taxon>
        <taxon>Micromonosporaceae</taxon>
        <taxon>Pilimelia</taxon>
    </lineage>
</organism>
<evidence type="ECO:0000256" key="6">
    <source>
        <dbReference type="ARBA" id="ARBA00023125"/>
    </source>
</evidence>
<sequence length="144" mass="15766">MAELTIGELSGRSGVAASALRYYERLGLIRSVRTAGNQRRYDQSELRRVSFVRIAAAAGVSLDEIGAALAELPDGRTPTRADWAALSRRWRDRLTQRIALLERLRDDLSDCIGCGCLSLRACRLANPGDTLAAEGQGPRRLLRG</sequence>
<dbReference type="Proteomes" id="UP000649739">
    <property type="component" value="Unassembled WGS sequence"/>
</dbReference>
<keyword evidence="1" id="KW-0001">2Fe-2S</keyword>
<dbReference type="InterPro" id="IPR010211">
    <property type="entry name" value="Redox-sen_tscrpt-act_SoxR"/>
</dbReference>
<evidence type="ECO:0000256" key="7">
    <source>
        <dbReference type="ARBA" id="ARBA00023163"/>
    </source>
</evidence>
<dbReference type="PANTHER" id="PTHR30204">
    <property type="entry name" value="REDOX-CYCLING DRUG-SENSING TRANSCRIPTIONAL ACTIVATOR SOXR"/>
    <property type="match status" value="1"/>
</dbReference>
<comment type="caution">
    <text evidence="9">The sequence shown here is derived from an EMBL/GenBank/DDBJ whole genome shotgun (WGS) entry which is preliminary data.</text>
</comment>
<dbReference type="GO" id="GO:0051537">
    <property type="term" value="F:2 iron, 2 sulfur cluster binding"/>
    <property type="evidence" value="ECO:0007669"/>
    <property type="project" value="UniProtKB-KW"/>
</dbReference>
<keyword evidence="7" id="KW-0804">Transcription</keyword>
<keyword evidence="6" id="KW-0238">DNA-binding</keyword>
<dbReference type="SMART" id="SM00422">
    <property type="entry name" value="HTH_MERR"/>
    <property type="match status" value="1"/>
</dbReference>